<dbReference type="PIRSF" id="PIRSF005610">
    <property type="entry name" value="SirB"/>
    <property type="match status" value="1"/>
</dbReference>
<feature type="transmembrane region" description="Helical" evidence="1">
    <location>
        <begin position="76"/>
        <end position="93"/>
    </location>
</feature>
<name>A0A166VE48_9GAMM</name>
<evidence type="ECO:0000256" key="1">
    <source>
        <dbReference type="SAM" id="Phobius"/>
    </source>
</evidence>
<proteinExistence type="predicted"/>
<dbReference type="Proteomes" id="UP000076643">
    <property type="component" value="Unassembled WGS sequence"/>
</dbReference>
<sequence>MDYIALKHTHMAFALLSVALFYTRSISRLVTGKIAGKKAVFIASHGTDTLLLISAVYLAVMAGLTPSSQPWLMEKIILVLGYIGLGFVIAKSTQKSKQIVALFGATIIIAAIGYLAGTKNAFIL</sequence>
<organism evidence="2 3">
    <name type="scientific">Pseudoalteromonas luteoviolacea DSM 6061</name>
    <dbReference type="NCBI Taxonomy" id="1365250"/>
    <lineage>
        <taxon>Bacteria</taxon>
        <taxon>Pseudomonadati</taxon>
        <taxon>Pseudomonadota</taxon>
        <taxon>Gammaproteobacteria</taxon>
        <taxon>Alteromonadales</taxon>
        <taxon>Pseudoalteromonadaceae</taxon>
        <taxon>Pseudoalteromonas</taxon>
    </lineage>
</organism>
<evidence type="ECO:0008006" key="4">
    <source>
        <dbReference type="Google" id="ProtNLM"/>
    </source>
</evidence>
<dbReference type="Pfam" id="PF04247">
    <property type="entry name" value="SirB"/>
    <property type="match status" value="1"/>
</dbReference>
<gene>
    <name evidence="2" type="ORF">N475_21780</name>
</gene>
<protein>
    <recommendedName>
        <fullName evidence="4">Transcriptional regulator</fullName>
    </recommendedName>
</protein>
<dbReference type="PANTHER" id="PTHR39594">
    <property type="entry name" value="PROTEIN YCHQ"/>
    <property type="match status" value="1"/>
</dbReference>
<dbReference type="RefSeq" id="WP_063358073.1">
    <property type="nucleotide sequence ID" value="NZ_AQHB01000030.1"/>
</dbReference>
<reference evidence="2 3" key="1">
    <citation type="submission" date="2013-07" db="EMBL/GenBank/DDBJ databases">
        <title>Comparative Genomic and Metabolomic Analysis of Twelve Strains of Pseudoalteromonas luteoviolacea.</title>
        <authorList>
            <person name="Vynne N.G."/>
            <person name="Mansson M."/>
            <person name="Gram L."/>
        </authorList>
    </citation>
    <scope>NUCLEOTIDE SEQUENCE [LARGE SCALE GENOMIC DNA]</scope>
    <source>
        <strain evidence="2 3">DSM 6061</strain>
    </source>
</reference>
<dbReference type="PATRIC" id="fig|1365250.3.peg.4157"/>
<dbReference type="InterPro" id="IPR007360">
    <property type="entry name" value="SirB"/>
</dbReference>
<dbReference type="AlphaFoldDB" id="A0A166VE48"/>
<keyword evidence="1" id="KW-0472">Membrane</keyword>
<keyword evidence="1" id="KW-0812">Transmembrane</keyword>
<dbReference type="EMBL" id="AUYB01000130">
    <property type="protein sequence ID" value="KZN32560.1"/>
    <property type="molecule type" value="Genomic_DNA"/>
</dbReference>
<comment type="caution">
    <text evidence="2">The sequence shown here is derived from an EMBL/GenBank/DDBJ whole genome shotgun (WGS) entry which is preliminary data.</text>
</comment>
<keyword evidence="1" id="KW-1133">Transmembrane helix</keyword>
<keyword evidence="3" id="KW-1185">Reference proteome</keyword>
<dbReference type="STRING" id="43657.S4054249_17685"/>
<evidence type="ECO:0000313" key="2">
    <source>
        <dbReference type="EMBL" id="KZN32560.1"/>
    </source>
</evidence>
<feature type="transmembrane region" description="Helical" evidence="1">
    <location>
        <begin position="99"/>
        <end position="117"/>
    </location>
</feature>
<accession>A0A166VE48</accession>
<dbReference type="GO" id="GO:0005886">
    <property type="term" value="C:plasma membrane"/>
    <property type="evidence" value="ECO:0007669"/>
    <property type="project" value="TreeGrafter"/>
</dbReference>
<dbReference type="PANTHER" id="PTHR39594:SF1">
    <property type="entry name" value="PROTEIN YCHQ"/>
    <property type="match status" value="1"/>
</dbReference>
<feature type="transmembrane region" description="Helical" evidence="1">
    <location>
        <begin position="42"/>
        <end position="64"/>
    </location>
</feature>
<evidence type="ECO:0000313" key="3">
    <source>
        <dbReference type="Proteomes" id="UP000076643"/>
    </source>
</evidence>